<evidence type="ECO:0000256" key="1">
    <source>
        <dbReference type="SAM" id="MobiDB-lite"/>
    </source>
</evidence>
<dbReference type="InterPro" id="IPR004252">
    <property type="entry name" value="Probable_transposase_24"/>
</dbReference>
<proteinExistence type="predicted"/>
<feature type="compositionally biased region" description="Polar residues" evidence="1">
    <location>
        <begin position="30"/>
        <end position="39"/>
    </location>
</feature>
<dbReference type="Proteomes" id="UP001341840">
    <property type="component" value="Unassembled WGS sequence"/>
</dbReference>
<sequence length="331" mass="38083">MPRKPRYKLPTTNDAVTAAQSDANLVGTMQGSTEYSSVQPHDVHKNTHSTGSGPHQAPSNVRRFLLPRNKVRSAHSTLVVVPQVPAARDYSRSRADMDDSDSGDPDYNPVADEVDSWEDHINILFEREEALNRDTEVRRRDTDNLKVNVIENGVMTPQNLTARQVFSLPTGRQRYFHFDVEDQNYVKKVILAKLGKIWKDTRGRLFHKFYDETKSLDENVQHRCPRGINPDHWRAFLEYRLEEDTLEKCRTNTANRAKQHYSHVGGSKTLARQREEEEKRHGRFFSRGEMWTVVHNRSDGSYIHDDAQAISEAIAEIESRDASTKDLSQKD</sequence>
<feature type="compositionally biased region" description="Polar residues" evidence="1">
    <location>
        <begin position="48"/>
        <end position="59"/>
    </location>
</feature>
<feature type="region of interest" description="Disordered" evidence="1">
    <location>
        <begin position="30"/>
        <end position="59"/>
    </location>
</feature>
<accession>A0ABU6YM42</accession>
<dbReference type="Pfam" id="PF03004">
    <property type="entry name" value="Transposase_24"/>
    <property type="match status" value="1"/>
</dbReference>
<keyword evidence="3" id="KW-1185">Reference proteome</keyword>
<reference evidence="2 3" key="1">
    <citation type="journal article" date="2023" name="Plants (Basel)">
        <title>Bridging the Gap: Combining Genomics and Transcriptomics Approaches to Understand Stylosanthes scabra, an Orphan Legume from the Brazilian Caatinga.</title>
        <authorList>
            <person name="Ferreira-Neto J.R.C."/>
            <person name="da Silva M.D."/>
            <person name="Binneck E."/>
            <person name="de Melo N.F."/>
            <person name="da Silva R.H."/>
            <person name="de Melo A.L.T.M."/>
            <person name="Pandolfi V."/>
            <person name="Bustamante F.O."/>
            <person name="Brasileiro-Vidal A.C."/>
            <person name="Benko-Iseppon A.M."/>
        </authorList>
    </citation>
    <scope>NUCLEOTIDE SEQUENCE [LARGE SCALE GENOMIC DNA]</scope>
    <source>
        <tissue evidence="2">Leaves</tissue>
    </source>
</reference>
<dbReference type="PANTHER" id="PTHR33144:SF45">
    <property type="entry name" value="TRANSPOSASE TNP1_EN_SPM-LIKE DOMAIN-CONTAINING PROTEIN"/>
    <property type="match status" value="1"/>
</dbReference>
<evidence type="ECO:0008006" key="4">
    <source>
        <dbReference type="Google" id="ProtNLM"/>
    </source>
</evidence>
<name>A0ABU6YM42_9FABA</name>
<comment type="caution">
    <text evidence="2">The sequence shown here is derived from an EMBL/GenBank/DDBJ whole genome shotgun (WGS) entry which is preliminary data.</text>
</comment>
<evidence type="ECO:0000313" key="3">
    <source>
        <dbReference type="Proteomes" id="UP001341840"/>
    </source>
</evidence>
<evidence type="ECO:0000313" key="2">
    <source>
        <dbReference type="EMBL" id="MED6209723.1"/>
    </source>
</evidence>
<organism evidence="2 3">
    <name type="scientific">Stylosanthes scabra</name>
    <dbReference type="NCBI Taxonomy" id="79078"/>
    <lineage>
        <taxon>Eukaryota</taxon>
        <taxon>Viridiplantae</taxon>
        <taxon>Streptophyta</taxon>
        <taxon>Embryophyta</taxon>
        <taxon>Tracheophyta</taxon>
        <taxon>Spermatophyta</taxon>
        <taxon>Magnoliopsida</taxon>
        <taxon>eudicotyledons</taxon>
        <taxon>Gunneridae</taxon>
        <taxon>Pentapetalae</taxon>
        <taxon>rosids</taxon>
        <taxon>fabids</taxon>
        <taxon>Fabales</taxon>
        <taxon>Fabaceae</taxon>
        <taxon>Papilionoideae</taxon>
        <taxon>50 kb inversion clade</taxon>
        <taxon>dalbergioids sensu lato</taxon>
        <taxon>Dalbergieae</taxon>
        <taxon>Pterocarpus clade</taxon>
        <taxon>Stylosanthes</taxon>
    </lineage>
</organism>
<gene>
    <name evidence="2" type="ORF">PIB30_057499</name>
</gene>
<dbReference type="EMBL" id="JASCZI010242127">
    <property type="protein sequence ID" value="MED6209723.1"/>
    <property type="molecule type" value="Genomic_DNA"/>
</dbReference>
<dbReference type="PANTHER" id="PTHR33144">
    <property type="entry name" value="OS10G0409366 PROTEIN-RELATED"/>
    <property type="match status" value="1"/>
</dbReference>
<feature type="region of interest" description="Disordered" evidence="1">
    <location>
        <begin position="89"/>
        <end position="108"/>
    </location>
</feature>
<protein>
    <recommendedName>
        <fullName evidence="4">Transposase, Ptta/En/Spm, plant</fullName>
    </recommendedName>
</protein>